<sequence length="68" mass="8165">MSEFTLIPTSRGGHYLFYEHQLYYKVKPKNSLTDITIWRCQSNNHENHEKVKQTETNDYFCVLLNVIQ</sequence>
<evidence type="ECO:0000313" key="2">
    <source>
        <dbReference type="Proteomes" id="UP000663879"/>
    </source>
</evidence>
<name>A0A813WUA5_9BILA</name>
<protein>
    <recommendedName>
        <fullName evidence="3">FLYWCH-type domain-containing protein</fullName>
    </recommendedName>
</protein>
<organism evidence="1 2">
    <name type="scientific">Brachionus calyciflorus</name>
    <dbReference type="NCBI Taxonomy" id="104777"/>
    <lineage>
        <taxon>Eukaryota</taxon>
        <taxon>Metazoa</taxon>
        <taxon>Spiralia</taxon>
        <taxon>Gnathifera</taxon>
        <taxon>Rotifera</taxon>
        <taxon>Eurotatoria</taxon>
        <taxon>Monogononta</taxon>
        <taxon>Pseudotrocha</taxon>
        <taxon>Ploima</taxon>
        <taxon>Brachionidae</taxon>
        <taxon>Brachionus</taxon>
    </lineage>
</organism>
<dbReference type="Gene3D" id="2.20.25.240">
    <property type="match status" value="1"/>
</dbReference>
<dbReference type="Proteomes" id="UP000663879">
    <property type="component" value="Unassembled WGS sequence"/>
</dbReference>
<proteinExistence type="predicted"/>
<dbReference type="EMBL" id="CAJNOC010001390">
    <property type="protein sequence ID" value="CAF0860708.1"/>
    <property type="molecule type" value="Genomic_DNA"/>
</dbReference>
<dbReference type="AlphaFoldDB" id="A0A813WUA5"/>
<comment type="caution">
    <text evidence="1">The sequence shown here is derived from an EMBL/GenBank/DDBJ whole genome shotgun (WGS) entry which is preliminary data.</text>
</comment>
<keyword evidence="2" id="KW-1185">Reference proteome</keyword>
<gene>
    <name evidence="1" type="ORF">OXX778_LOCUS9424</name>
</gene>
<evidence type="ECO:0008006" key="3">
    <source>
        <dbReference type="Google" id="ProtNLM"/>
    </source>
</evidence>
<accession>A0A813WUA5</accession>
<reference evidence="1" key="1">
    <citation type="submission" date="2021-02" db="EMBL/GenBank/DDBJ databases">
        <authorList>
            <person name="Nowell W R."/>
        </authorList>
    </citation>
    <scope>NUCLEOTIDE SEQUENCE</scope>
    <source>
        <strain evidence="1">Ploen Becks lab</strain>
    </source>
</reference>
<evidence type="ECO:0000313" key="1">
    <source>
        <dbReference type="EMBL" id="CAF0860708.1"/>
    </source>
</evidence>